<proteinExistence type="predicted"/>
<sequence length="116" mass="13202">MRLLEALKAPDAPAVLRAMEHWTCRLVRRSIWVLRRARRGLHEIVLIERLGLHTALPQYSFALYQPDLSALLRRVIGRVLQRMPEEVPPPGTLTMLGRLFALAGGRRVWSGHLAPP</sequence>
<dbReference type="EMBL" id="BAAAFZ010000002">
    <property type="protein sequence ID" value="GAA0566471.1"/>
    <property type="molecule type" value="Genomic_DNA"/>
</dbReference>
<keyword evidence="2" id="KW-1185">Reference proteome</keyword>
<dbReference type="RefSeq" id="WP_343893117.1">
    <property type="nucleotide sequence ID" value="NZ_BAAAFZ010000002.1"/>
</dbReference>
<gene>
    <name evidence="1" type="ORF">GCM10009416_00490</name>
</gene>
<protein>
    <submittedName>
        <fullName evidence="1">Uncharacterized protein</fullName>
    </submittedName>
</protein>
<accession>A0ABP3PG66</accession>
<organism evidence="1 2">
    <name type="scientific">Craurococcus roseus</name>
    <dbReference type="NCBI Taxonomy" id="77585"/>
    <lineage>
        <taxon>Bacteria</taxon>
        <taxon>Pseudomonadati</taxon>
        <taxon>Pseudomonadota</taxon>
        <taxon>Alphaproteobacteria</taxon>
        <taxon>Acetobacterales</taxon>
        <taxon>Acetobacteraceae</taxon>
        <taxon>Craurococcus</taxon>
    </lineage>
</organism>
<reference evidence="2" key="1">
    <citation type="journal article" date="2019" name="Int. J. Syst. Evol. Microbiol.">
        <title>The Global Catalogue of Microorganisms (GCM) 10K type strain sequencing project: providing services to taxonomists for standard genome sequencing and annotation.</title>
        <authorList>
            <consortium name="The Broad Institute Genomics Platform"/>
            <consortium name="The Broad Institute Genome Sequencing Center for Infectious Disease"/>
            <person name="Wu L."/>
            <person name="Ma J."/>
        </authorList>
    </citation>
    <scope>NUCLEOTIDE SEQUENCE [LARGE SCALE GENOMIC DNA]</scope>
    <source>
        <strain evidence="2">JCM 9933</strain>
    </source>
</reference>
<evidence type="ECO:0000313" key="2">
    <source>
        <dbReference type="Proteomes" id="UP001501588"/>
    </source>
</evidence>
<comment type="caution">
    <text evidence="1">The sequence shown here is derived from an EMBL/GenBank/DDBJ whole genome shotgun (WGS) entry which is preliminary data.</text>
</comment>
<name>A0ABP3PG66_9PROT</name>
<evidence type="ECO:0000313" key="1">
    <source>
        <dbReference type="EMBL" id="GAA0566471.1"/>
    </source>
</evidence>
<dbReference type="Proteomes" id="UP001501588">
    <property type="component" value="Unassembled WGS sequence"/>
</dbReference>